<evidence type="ECO:0000256" key="6">
    <source>
        <dbReference type="SAM" id="MobiDB-lite"/>
    </source>
</evidence>
<evidence type="ECO:0000256" key="5">
    <source>
        <dbReference type="ARBA" id="ARBA00023289"/>
    </source>
</evidence>
<dbReference type="GO" id="GO:0012505">
    <property type="term" value="C:endomembrane system"/>
    <property type="evidence" value="ECO:0007669"/>
    <property type="project" value="UniProtKB-SubCell"/>
</dbReference>
<dbReference type="InterPro" id="IPR027417">
    <property type="entry name" value="P-loop_NTPase"/>
</dbReference>
<keyword evidence="7" id="KW-1185">Reference proteome</keyword>
<dbReference type="AlphaFoldDB" id="A0AB39ZUV7"/>
<dbReference type="GO" id="GO:0005525">
    <property type="term" value="F:GTP binding"/>
    <property type="evidence" value="ECO:0007669"/>
    <property type="project" value="UniProtKB-KW"/>
</dbReference>
<evidence type="ECO:0000313" key="8">
    <source>
        <dbReference type="RefSeq" id="XP_016942130.2"/>
    </source>
</evidence>
<reference evidence="8" key="1">
    <citation type="submission" date="2025-08" db="UniProtKB">
        <authorList>
            <consortium name="RefSeq"/>
        </authorList>
    </citation>
    <scope>IDENTIFICATION</scope>
</reference>
<dbReference type="SUPFAM" id="SSF52540">
    <property type="entry name" value="P-loop containing nucleoside triphosphate hydrolases"/>
    <property type="match status" value="1"/>
</dbReference>
<gene>
    <name evidence="8" type="primary">Rab9D</name>
</gene>
<sequence>MMSDYKYLFKILILGDCGVGKSCLLMRFSDGQFTGKYLCTVGVDFKVRTVEVAGQVVKLQIWDTAGEERFKSVLPAYYRGAHGILLVYDTTSASSFQSIDGWLEEIHRNCPDGVNVQLVGNKCDDLERRQVSQQQAAHYADYRAIAFREASAKSGANVNHIFAALAVHIFNRLVAKPSAPSRMLGGQDTKDDDEVPVDKEKPPAPPAPKIRLAGSHRLRPKHVASCC</sequence>
<dbReference type="PROSITE" id="PS51419">
    <property type="entry name" value="RAB"/>
    <property type="match status" value="1"/>
</dbReference>
<evidence type="ECO:0000256" key="4">
    <source>
        <dbReference type="ARBA" id="ARBA00023288"/>
    </source>
</evidence>
<comment type="similarity">
    <text evidence="1">Belongs to the small GTPase superfamily. Rab family.</text>
</comment>
<evidence type="ECO:0000313" key="7">
    <source>
        <dbReference type="Proteomes" id="UP001652628"/>
    </source>
</evidence>
<evidence type="ECO:0000256" key="3">
    <source>
        <dbReference type="ARBA" id="ARBA00023134"/>
    </source>
</evidence>
<proteinExistence type="inferred from homology"/>
<dbReference type="InterPro" id="IPR005225">
    <property type="entry name" value="Small_GTP-bd"/>
</dbReference>
<protein>
    <submittedName>
        <fullName evidence="8">Uncharacterized protein Rab9D</fullName>
    </submittedName>
</protein>
<dbReference type="SMART" id="SM00174">
    <property type="entry name" value="RHO"/>
    <property type="match status" value="1"/>
</dbReference>
<dbReference type="RefSeq" id="XP_016942130.2">
    <property type="nucleotide sequence ID" value="XM_017086641.4"/>
</dbReference>
<dbReference type="InterPro" id="IPR050305">
    <property type="entry name" value="Small_GTPase_Rab"/>
</dbReference>
<dbReference type="PROSITE" id="PS51421">
    <property type="entry name" value="RAS"/>
    <property type="match status" value="1"/>
</dbReference>
<dbReference type="CDD" id="cd00154">
    <property type="entry name" value="Rab"/>
    <property type="match status" value="1"/>
</dbReference>
<dbReference type="PANTHER" id="PTHR47980">
    <property type="entry name" value="LD44762P"/>
    <property type="match status" value="1"/>
</dbReference>
<keyword evidence="5" id="KW-0636">Prenylation</keyword>
<organism evidence="7 8">
    <name type="scientific">Drosophila suzukii</name>
    <name type="common">Spotted-wing drosophila fruit fly</name>
    <dbReference type="NCBI Taxonomy" id="28584"/>
    <lineage>
        <taxon>Eukaryota</taxon>
        <taxon>Metazoa</taxon>
        <taxon>Ecdysozoa</taxon>
        <taxon>Arthropoda</taxon>
        <taxon>Hexapoda</taxon>
        <taxon>Insecta</taxon>
        <taxon>Pterygota</taxon>
        <taxon>Neoptera</taxon>
        <taxon>Endopterygota</taxon>
        <taxon>Diptera</taxon>
        <taxon>Brachycera</taxon>
        <taxon>Muscomorpha</taxon>
        <taxon>Ephydroidea</taxon>
        <taxon>Drosophilidae</taxon>
        <taxon>Drosophila</taxon>
        <taxon>Sophophora</taxon>
    </lineage>
</organism>
<dbReference type="CTD" id="318149"/>
<keyword evidence="3" id="KW-0342">GTP-binding</keyword>
<name>A0AB39ZUV7_DROSZ</name>
<feature type="compositionally biased region" description="Basic residues" evidence="6">
    <location>
        <begin position="214"/>
        <end position="227"/>
    </location>
</feature>
<dbReference type="SMART" id="SM00175">
    <property type="entry name" value="RAB"/>
    <property type="match status" value="1"/>
</dbReference>
<dbReference type="GO" id="GO:0003924">
    <property type="term" value="F:GTPase activity"/>
    <property type="evidence" value="ECO:0007669"/>
    <property type="project" value="InterPro"/>
</dbReference>
<dbReference type="GeneID" id="108019027"/>
<evidence type="ECO:0000256" key="1">
    <source>
        <dbReference type="ARBA" id="ARBA00006270"/>
    </source>
</evidence>
<dbReference type="Gene3D" id="3.40.50.300">
    <property type="entry name" value="P-loop containing nucleotide triphosphate hydrolases"/>
    <property type="match status" value="1"/>
</dbReference>
<keyword evidence="2" id="KW-0547">Nucleotide-binding</keyword>
<dbReference type="SMART" id="SM00176">
    <property type="entry name" value="RAN"/>
    <property type="match status" value="1"/>
</dbReference>
<dbReference type="PRINTS" id="PR00449">
    <property type="entry name" value="RASTRNSFRMNG"/>
</dbReference>
<accession>A0AB39ZUV7</accession>
<dbReference type="NCBIfam" id="TIGR00231">
    <property type="entry name" value="small_GTP"/>
    <property type="match status" value="1"/>
</dbReference>
<feature type="region of interest" description="Disordered" evidence="6">
    <location>
        <begin position="180"/>
        <end position="227"/>
    </location>
</feature>
<keyword evidence="4" id="KW-0449">Lipoprotein</keyword>
<dbReference type="SMART" id="SM00173">
    <property type="entry name" value="RAS"/>
    <property type="match status" value="1"/>
</dbReference>
<dbReference type="Proteomes" id="UP001652628">
    <property type="component" value="Chromosome X"/>
</dbReference>
<dbReference type="InterPro" id="IPR001806">
    <property type="entry name" value="Small_GTPase"/>
</dbReference>
<evidence type="ECO:0000256" key="2">
    <source>
        <dbReference type="ARBA" id="ARBA00022741"/>
    </source>
</evidence>
<dbReference type="PROSITE" id="PS51420">
    <property type="entry name" value="RHO"/>
    <property type="match status" value="1"/>
</dbReference>
<dbReference type="Pfam" id="PF00071">
    <property type="entry name" value="Ras"/>
    <property type="match status" value="1"/>
</dbReference>